<evidence type="ECO:0000259" key="1">
    <source>
        <dbReference type="PROSITE" id="PS51186"/>
    </source>
</evidence>
<gene>
    <name evidence="2" type="ORF">SAMN02927928_2550</name>
</gene>
<proteinExistence type="predicted"/>
<keyword evidence="3" id="KW-1185">Reference proteome</keyword>
<dbReference type="InterPro" id="IPR016181">
    <property type="entry name" value="Acyl_CoA_acyltransferase"/>
</dbReference>
<dbReference type="Gene3D" id="3.40.630.30">
    <property type="match status" value="1"/>
</dbReference>
<dbReference type="SUPFAM" id="SSF55729">
    <property type="entry name" value="Acyl-CoA N-acyltransferases (Nat)"/>
    <property type="match status" value="1"/>
</dbReference>
<reference evidence="3" key="1">
    <citation type="submission" date="2016-10" db="EMBL/GenBank/DDBJ databases">
        <authorList>
            <person name="Varghese N."/>
            <person name="Submissions S."/>
        </authorList>
    </citation>
    <scope>NUCLEOTIDE SEQUENCE [LARGE SCALE GENOMIC DNA]</scope>
    <source>
        <strain evidence="3">CGMCC 1.3431</strain>
    </source>
</reference>
<dbReference type="RefSeq" id="WP_090648552.1">
    <property type="nucleotide sequence ID" value="NZ_CBCRYE010000002.1"/>
</dbReference>
<dbReference type="AlphaFoldDB" id="A0A1G4SC96"/>
<dbReference type="STRING" id="260084.SAMN02927928_2550"/>
<feature type="domain" description="N-acetyltransferase" evidence="1">
    <location>
        <begin position="68"/>
        <end position="219"/>
    </location>
</feature>
<dbReference type="EMBL" id="FMTS01000004">
    <property type="protein sequence ID" value="SCW66730.1"/>
    <property type="molecule type" value="Genomic_DNA"/>
</dbReference>
<name>A0A1G4SC96_9CAUL</name>
<organism evidence="2 3">
    <name type="scientific">Asticcacaulis taihuensis</name>
    <dbReference type="NCBI Taxonomy" id="260084"/>
    <lineage>
        <taxon>Bacteria</taxon>
        <taxon>Pseudomonadati</taxon>
        <taxon>Pseudomonadota</taxon>
        <taxon>Alphaproteobacteria</taxon>
        <taxon>Caulobacterales</taxon>
        <taxon>Caulobacteraceae</taxon>
        <taxon>Asticcacaulis</taxon>
    </lineage>
</organism>
<dbReference type="CDD" id="cd04301">
    <property type="entry name" value="NAT_SF"/>
    <property type="match status" value="1"/>
</dbReference>
<dbReference type="OrthoDB" id="529907at2"/>
<sequence length="222" mass="24990">MPVNVRPAVASDHRFLAEMMYESMLPVVGRGMFDAALEGTGVDPITFHETLLLNEASNWGQIDSFFILEVEDGTPGGIMGAYFNNQSDLRPLTAEGFERVAAKLNWSKEVSQGFWRKYVSFFGFFGTAPQLQHPGEYILEFGAVRPDLRGRMLYRHMVKAHIERAKERGYRSVGSTGVEGNLVVERAMGRLGFEVRARFGPEHYRGMFPGMVRLVYDIPDAT</sequence>
<dbReference type="PROSITE" id="PS51186">
    <property type="entry name" value="GNAT"/>
    <property type="match status" value="1"/>
</dbReference>
<evidence type="ECO:0000313" key="3">
    <source>
        <dbReference type="Proteomes" id="UP000199150"/>
    </source>
</evidence>
<dbReference type="InterPro" id="IPR000182">
    <property type="entry name" value="GNAT_dom"/>
</dbReference>
<evidence type="ECO:0000313" key="2">
    <source>
        <dbReference type="EMBL" id="SCW66730.1"/>
    </source>
</evidence>
<dbReference type="Proteomes" id="UP000199150">
    <property type="component" value="Unassembled WGS sequence"/>
</dbReference>
<dbReference type="GO" id="GO:0016747">
    <property type="term" value="F:acyltransferase activity, transferring groups other than amino-acyl groups"/>
    <property type="evidence" value="ECO:0007669"/>
    <property type="project" value="InterPro"/>
</dbReference>
<accession>A0A1G4SC96</accession>
<protein>
    <recommendedName>
        <fullName evidence="1">N-acetyltransferase domain-containing protein</fullName>
    </recommendedName>
</protein>